<evidence type="ECO:0000256" key="2">
    <source>
        <dbReference type="PROSITE-ProRule" id="PRU00376"/>
    </source>
</evidence>
<keyword evidence="6" id="KW-1185">Reference proteome</keyword>
<evidence type="ECO:0000313" key="5">
    <source>
        <dbReference type="EMBL" id="KAK2150578.1"/>
    </source>
</evidence>
<sequence length="236" mass="27414">MSMKRTLVDLDPDYEDITEQQWKKQKILQDDAKESTVKKIKNIIQKHFNVEIQYKEAEVKLIDQRLHEARHVLDRLRACIVANYYSGAGQLTGQTKVNPNQPPVIHPAVKKYLGKTVKDPTSDPCREKSPDPEVTTVDSSTIPNAPLIKDTPPSRSQEKCLSRYKVKKRIVIGNVSKYIPTEKRDDNDRATHKWMVYVRGPRDEPRIDHFVKKVWFFLHPSYRPNDLVEIWSVNDG</sequence>
<feature type="region of interest" description="Disordered" evidence="3">
    <location>
        <begin position="116"/>
        <end position="155"/>
    </location>
</feature>
<dbReference type="GO" id="GO:0006355">
    <property type="term" value="P:regulation of DNA-templated transcription"/>
    <property type="evidence" value="ECO:0007669"/>
    <property type="project" value="InterPro"/>
</dbReference>
<dbReference type="InterPro" id="IPR005033">
    <property type="entry name" value="YEATS"/>
</dbReference>
<evidence type="ECO:0000256" key="1">
    <source>
        <dbReference type="ARBA" id="ARBA00023242"/>
    </source>
</evidence>
<organism evidence="5 6">
    <name type="scientific">Paralvinella palmiformis</name>
    <dbReference type="NCBI Taxonomy" id="53620"/>
    <lineage>
        <taxon>Eukaryota</taxon>
        <taxon>Metazoa</taxon>
        <taxon>Spiralia</taxon>
        <taxon>Lophotrochozoa</taxon>
        <taxon>Annelida</taxon>
        <taxon>Polychaeta</taxon>
        <taxon>Sedentaria</taxon>
        <taxon>Canalipalpata</taxon>
        <taxon>Terebellida</taxon>
        <taxon>Terebelliformia</taxon>
        <taxon>Alvinellidae</taxon>
        <taxon>Paralvinella</taxon>
    </lineage>
</organism>
<accession>A0AAD9N051</accession>
<dbReference type="InterPro" id="IPR055129">
    <property type="entry name" value="YEATS_dom"/>
</dbReference>
<dbReference type="Pfam" id="PF03366">
    <property type="entry name" value="YEATS"/>
    <property type="match status" value="1"/>
</dbReference>
<name>A0AAD9N051_9ANNE</name>
<feature type="domain" description="YEATS" evidence="4">
    <location>
        <begin position="160"/>
        <end position="236"/>
    </location>
</feature>
<dbReference type="Gene3D" id="2.60.40.1970">
    <property type="entry name" value="YEATS domain"/>
    <property type="match status" value="1"/>
</dbReference>
<proteinExistence type="predicted"/>
<keyword evidence="1 2" id="KW-0539">Nucleus</keyword>
<evidence type="ECO:0000256" key="3">
    <source>
        <dbReference type="SAM" id="MobiDB-lite"/>
    </source>
</evidence>
<evidence type="ECO:0000259" key="4">
    <source>
        <dbReference type="PROSITE" id="PS51037"/>
    </source>
</evidence>
<dbReference type="EMBL" id="JAODUP010000399">
    <property type="protein sequence ID" value="KAK2150578.1"/>
    <property type="molecule type" value="Genomic_DNA"/>
</dbReference>
<reference evidence="5" key="1">
    <citation type="journal article" date="2023" name="Mol. Biol. Evol.">
        <title>Third-Generation Sequencing Reveals the Adaptive Role of the Epigenome in Three Deep-Sea Polychaetes.</title>
        <authorList>
            <person name="Perez M."/>
            <person name="Aroh O."/>
            <person name="Sun Y."/>
            <person name="Lan Y."/>
            <person name="Juniper S.K."/>
            <person name="Young C.R."/>
            <person name="Angers B."/>
            <person name="Qian P.Y."/>
        </authorList>
    </citation>
    <scope>NUCLEOTIDE SEQUENCE</scope>
    <source>
        <strain evidence="5">P08H-3</strain>
    </source>
</reference>
<comment type="subcellular location">
    <subcellularLocation>
        <location evidence="2">Nucleus</location>
    </subcellularLocation>
</comment>
<dbReference type="Proteomes" id="UP001208570">
    <property type="component" value="Unassembled WGS sequence"/>
</dbReference>
<gene>
    <name evidence="5" type="ORF">LSH36_399g02051</name>
</gene>
<dbReference type="InterPro" id="IPR038704">
    <property type="entry name" value="YEAST_sf"/>
</dbReference>
<dbReference type="AlphaFoldDB" id="A0AAD9N051"/>
<feature type="compositionally biased region" description="Basic and acidic residues" evidence="3">
    <location>
        <begin position="116"/>
        <end position="131"/>
    </location>
</feature>
<dbReference type="GO" id="GO:0005634">
    <property type="term" value="C:nucleus"/>
    <property type="evidence" value="ECO:0007669"/>
    <property type="project" value="UniProtKB-SubCell"/>
</dbReference>
<dbReference type="PROSITE" id="PS51037">
    <property type="entry name" value="YEATS"/>
    <property type="match status" value="1"/>
</dbReference>
<dbReference type="PANTHER" id="PTHR23195">
    <property type="entry name" value="YEATS DOMAIN"/>
    <property type="match status" value="1"/>
</dbReference>
<comment type="caution">
    <text evidence="5">The sequence shown here is derived from an EMBL/GenBank/DDBJ whole genome shotgun (WGS) entry which is preliminary data.</text>
</comment>
<protein>
    <recommendedName>
        <fullName evidence="4">YEATS domain-containing protein</fullName>
    </recommendedName>
</protein>
<evidence type="ECO:0000313" key="6">
    <source>
        <dbReference type="Proteomes" id="UP001208570"/>
    </source>
</evidence>